<protein>
    <submittedName>
        <fullName evidence="1">Uncharacterized protein</fullName>
    </submittedName>
</protein>
<dbReference type="AlphaFoldDB" id="A0A8S1LHQ1"/>
<dbReference type="EMBL" id="CAJJDM010000036">
    <property type="protein sequence ID" value="CAD8065043.1"/>
    <property type="molecule type" value="Genomic_DNA"/>
</dbReference>
<reference evidence="1" key="1">
    <citation type="submission" date="2021-01" db="EMBL/GenBank/DDBJ databases">
        <authorList>
            <consortium name="Genoscope - CEA"/>
            <person name="William W."/>
        </authorList>
    </citation>
    <scope>NUCLEOTIDE SEQUENCE</scope>
</reference>
<proteinExistence type="predicted"/>
<name>A0A8S1LHQ1_PARPR</name>
<sequence length="233" mass="26809">MRTCEDHNAIDCHNNEGCYLDQENNCQELQRCSQINQDIYGDQVINICNKSSVGGFKCNWQKQQLTDDTERCTNKVCQIYGASQTICQGNEINGYSCVYFDDLVCRQCEQITEQCICNQQKNVCIYNNGKCKSILCSSFLTKENCNQAIDRCYWSIQKDVNNVQQGICVKECGKILNEDDCNSRINECYFDNQNGLCIKGKKEIPDLSSEIYIEEFYSIILTIFICVNMIIYV</sequence>
<dbReference type="Proteomes" id="UP000688137">
    <property type="component" value="Unassembled WGS sequence"/>
</dbReference>
<accession>A0A8S1LHQ1</accession>
<evidence type="ECO:0000313" key="2">
    <source>
        <dbReference type="Proteomes" id="UP000688137"/>
    </source>
</evidence>
<dbReference type="OMA" id="CEWIEAK"/>
<evidence type="ECO:0000313" key="1">
    <source>
        <dbReference type="EMBL" id="CAD8065043.1"/>
    </source>
</evidence>
<keyword evidence="2" id="KW-1185">Reference proteome</keyword>
<comment type="caution">
    <text evidence="1">The sequence shown here is derived from an EMBL/GenBank/DDBJ whole genome shotgun (WGS) entry which is preliminary data.</text>
</comment>
<organism evidence="1 2">
    <name type="scientific">Paramecium primaurelia</name>
    <dbReference type="NCBI Taxonomy" id="5886"/>
    <lineage>
        <taxon>Eukaryota</taxon>
        <taxon>Sar</taxon>
        <taxon>Alveolata</taxon>
        <taxon>Ciliophora</taxon>
        <taxon>Intramacronucleata</taxon>
        <taxon>Oligohymenophorea</taxon>
        <taxon>Peniculida</taxon>
        <taxon>Parameciidae</taxon>
        <taxon>Paramecium</taxon>
    </lineage>
</organism>
<gene>
    <name evidence="1" type="ORF">PPRIM_AZ9-3.1.T0370069</name>
</gene>